<dbReference type="STRING" id="1182568.SU48_05945"/>
<evidence type="ECO:0000256" key="2">
    <source>
        <dbReference type="ARBA" id="ARBA00023235"/>
    </source>
</evidence>
<dbReference type="GO" id="GO:0005737">
    <property type="term" value="C:cytoplasm"/>
    <property type="evidence" value="ECO:0007669"/>
    <property type="project" value="TreeGrafter"/>
</dbReference>
<dbReference type="Proteomes" id="UP000077363">
    <property type="component" value="Chromosome"/>
</dbReference>
<gene>
    <name evidence="5" type="ORF">SU48_05945</name>
</gene>
<dbReference type="SUPFAM" id="SSF53254">
    <property type="entry name" value="Phosphoglycerate mutase-like"/>
    <property type="match status" value="1"/>
</dbReference>
<feature type="binding site" evidence="4">
    <location>
        <begin position="30"/>
        <end position="37"/>
    </location>
    <ligand>
        <name>substrate</name>
    </ligand>
</feature>
<dbReference type="Gene3D" id="3.40.50.1240">
    <property type="entry name" value="Phosphoglycerate mutase-like"/>
    <property type="match status" value="1"/>
</dbReference>
<dbReference type="InterPro" id="IPR013078">
    <property type="entry name" value="His_Pase_superF_clade-1"/>
</dbReference>
<dbReference type="EMBL" id="CP011387">
    <property type="protein sequence ID" value="ANE43383.1"/>
    <property type="molecule type" value="Genomic_DNA"/>
</dbReference>
<protein>
    <submittedName>
        <fullName evidence="5">Phosphoglycerate mutase</fullName>
    </submittedName>
</protein>
<feature type="active site" description="Proton donor/acceptor" evidence="3">
    <location>
        <position position="106"/>
    </location>
</feature>
<organism evidence="5 6">
    <name type="scientific">Deinococcus puniceus</name>
    <dbReference type="NCBI Taxonomy" id="1182568"/>
    <lineage>
        <taxon>Bacteria</taxon>
        <taxon>Thermotogati</taxon>
        <taxon>Deinococcota</taxon>
        <taxon>Deinococci</taxon>
        <taxon>Deinococcales</taxon>
        <taxon>Deinococcaceae</taxon>
        <taxon>Deinococcus</taxon>
    </lineage>
</organism>
<proteinExistence type="predicted"/>
<sequence length="242" mass="26033">MSSEAPRKRLAPFGFTPPDRATATEFWVVRHGESTWNADGRYQGQTDVPLSHIGILQAASLAERLTGLHFDAVYTSDLVRASQTADAVAERLLGNPPVQADPGLREIDVGELSGLVIADIRARFPDYLSTLIREPWATRRPGGESMEDLFARCGAAFDRLRARHPGGRVLVFTHGGVVRVAVGLALGGVPANAWARLSVTNTSITRVLLGENSGTLLGFNDDAHLEDLLEATEADDVLGQAQ</sequence>
<dbReference type="PANTHER" id="PTHR48100:SF1">
    <property type="entry name" value="HISTIDINE PHOSPHATASE FAMILY PROTEIN-RELATED"/>
    <property type="match status" value="1"/>
</dbReference>
<dbReference type="CDD" id="cd07067">
    <property type="entry name" value="HP_PGM_like"/>
    <property type="match status" value="1"/>
</dbReference>
<feature type="binding site" evidence="4">
    <location>
        <position position="80"/>
    </location>
    <ligand>
        <name>substrate</name>
    </ligand>
</feature>
<evidence type="ECO:0000313" key="6">
    <source>
        <dbReference type="Proteomes" id="UP000077363"/>
    </source>
</evidence>
<keyword evidence="1" id="KW-0324">Glycolysis</keyword>
<dbReference type="AlphaFoldDB" id="A0A172T995"/>
<accession>A0A172T995</accession>
<dbReference type="InterPro" id="IPR029033">
    <property type="entry name" value="His_PPase_superfam"/>
</dbReference>
<dbReference type="SMART" id="SM00855">
    <property type="entry name" value="PGAM"/>
    <property type="match status" value="1"/>
</dbReference>
<feature type="active site" description="Tele-phosphohistidine intermediate" evidence="3">
    <location>
        <position position="31"/>
    </location>
</feature>
<evidence type="ECO:0000256" key="1">
    <source>
        <dbReference type="ARBA" id="ARBA00023152"/>
    </source>
</evidence>
<keyword evidence="2" id="KW-0413">Isomerase</keyword>
<dbReference type="InterPro" id="IPR050275">
    <property type="entry name" value="PGM_Phosphatase"/>
</dbReference>
<dbReference type="Pfam" id="PF00300">
    <property type="entry name" value="His_Phos_1"/>
    <property type="match status" value="1"/>
</dbReference>
<dbReference type="GO" id="GO:0016791">
    <property type="term" value="F:phosphatase activity"/>
    <property type="evidence" value="ECO:0007669"/>
    <property type="project" value="TreeGrafter"/>
</dbReference>
<dbReference type="InterPro" id="IPR001345">
    <property type="entry name" value="PG/BPGM_mutase_AS"/>
</dbReference>
<dbReference type="RefSeq" id="WP_064014447.1">
    <property type="nucleotide sequence ID" value="NZ_CP011387.1"/>
</dbReference>
<dbReference type="KEGG" id="dpu:SU48_05945"/>
<reference evidence="5 6" key="1">
    <citation type="submission" date="2015-01" db="EMBL/GenBank/DDBJ databases">
        <title>Deinococcus puniceus/DY1/ whole genome sequencing.</title>
        <authorList>
            <person name="Kim M.K."/>
            <person name="Srinivasan S."/>
            <person name="Lee J.-J."/>
        </authorList>
    </citation>
    <scope>NUCLEOTIDE SEQUENCE [LARGE SCALE GENOMIC DNA]</scope>
    <source>
        <strain evidence="5 6">DY1</strain>
    </source>
</reference>
<keyword evidence="6" id="KW-1185">Reference proteome</keyword>
<evidence type="ECO:0000256" key="3">
    <source>
        <dbReference type="PIRSR" id="PIRSR613078-1"/>
    </source>
</evidence>
<evidence type="ECO:0000313" key="5">
    <source>
        <dbReference type="EMBL" id="ANE43383.1"/>
    </source>
</evidence>
<dbReference type="PATRIC" id="fig|1182568.3.peg.1239"/>
<dbReference type="OrthoDB" id="9781415at2"/>
<dbReference type="PROSITE" id="PS00175">
    <property type="entry name" value="PG_MUTASE"/>
    <property type="match status" value="1"/>
</dbReference>
<evidence type="ECO:0000256" key="4">
    <source>
        <dbReference type="PIRSR" id="PIRSR613078-2"/>
    </source>
</evidence>
<dbReference type="PANTHER" id="PTHR48100">
    <property type="entry name" value="BROAD-SPECIFICITY PHOSPHATASE YOR283W-RELATED"/>
    <property type="match status" value="1"/>
</dbReference>
<name>A0A172T995_9DEIO</name>